<dbReference type="EMBL" id="VAJM01000013">
    <property type="protein sequence ID" value="TLM89361.1"/>
    <property type="molecule type" value="Genomic_DNA"/>
</dbReference>
<gene>
    <name evidence="1" type="ORF">FDY95_20015</name>
</gene>
<accession>A0A5R8WK05</accession>
<name>A0A5R8WK05_9BACT</name>
<reference evidence="1 2" key="1">
    <citation type="submission" date="2019-05" db="EMBL/GenBank/DDBJ databases">
        <title>Hymenobacter edaphi sp. nov., isolated from abandoned arsenic-contaminated farmland soil.</title>
        <authorList>
            <person name="Nie L."/>
        </authorList>
    </citation>
    <scope>NUCLEOTIDE SEQUENCE [LARGE SCALE GENOMIC DNA]</scope>
    <source>
        <strain evidence="1 2">1-3-3-8</strain>
    </source>
</reference>
<evidence type="ECO:0000313" key="2">
    <source>
        <dbReference type="Proteomes" id="UP000305517"/>
    </source>
</evidence>
<proteinExistence type="predicted"/>
<comment type="caution">
    <text evidence="1">The sequence shown here is derived from an EMBL/GenBank/DDBJ whole genome shotgun (WGS) entry which is preliminary data.</text>
</comment>
<dbReference type="Proteomes" id="UP000305517">
    <property type="component" value="Unassembled WGS sequence"/>
</dbReference>
<keyword evidence="2" id="KW-1185">Reference proteome</keyword>
<sequence length="71" mass="8361">MEKTREIKENMKCAAYASRRQDIAAQKFARARSADEKALWKRQYKFWGAEREKIGSTFRLYTLHMLLSACA</sequence>
<organism evidence="1 2">
    <name type="scientific">Hymenobacter jeollabukensis</name>
    <dbReference type="NCBI Taxonomy" id="2025313"/>
    <lineage>
        <taxon>Bacteria</taxon>
        <taxon>Pseudomonadati</taxon>
        <taxon>Bacteroidota</taxon>
        <taxon>Cytophagia</taxon>
        <taxon>Cytophagales</taxon>
        <taxon>Hymenobacteraceae</taxon>
        <taxon>Hymenobacter</taxon>
    </lineage>
</organism>
<evidence type="ECO:0000313" key="1">
    <source>
        <dbReference type="EMBL" id="TLM89361.1"/>
    </source>
</evidence>
<dbReference type="AlphaFoldDB" id="A0A5R8WK05"/>
<protein>
    <submittedName>
        <fullName evidence="1">Uncharacterized protein</fullName>
    </submittedName>
</protein>
<dbReference type="RefSeq" id="WP_138080308.1">
    <property type="nucleotide sequence ID" value="NZ_VAJM01000013.1"/>
</dbReference>